<feature type="region of interest" description="Disordered" evidence="1">
    <location>
        <begin position="51"/>
        <end position="98"/>
    </location>
</feature>
<protein>
    <recommendedName>
        <fullName evidence="2">GIY-YIG domain-containing protein</fullName>
    </recommendedName>
</protein>
<dbReference type="InterPro" id="IPR000305">
    <property type="entry name" value="GIY-YIG_endonuc"/>
</dbReference>
<dbReference type="InterPro" id="IPR035901">
    <property type="entry name" value="GIY-YIG_endonuc_sf"/>
</dbReference>
<feature type="region of interest" description="Disordered" evidence="1">
    <location>
        <begin position="1"/>
        <end position="35"/>
    </location>
</feature>
<evidence type="ECO:0000313" key="6">
    <source>
        <dbReference type="EMBL" id="CAF4283677.1"/>
    </source>
</evidence>
<name>A0A815KBM3_9BILA</name>
<dbReference type="EMBL" id="CAJOBC010082277">
    <property type="protein sequence ID" value="CAF4283677.1"/>
    <property type="molecule type" value="Genomic_DNA"/>
</dbReference>
<evidence type="ECO:0000313" key="5">
    <source>
        <dbReference type="EMBL" id="CAF4184715.1"/>
    </source>
</evidence>
<dbReference type="OrthoDB" id="10004917at2759"/>
<gene>
    <name evidence="4" type="ORF">GPM918_LOCUS32701</name>
    <name evidence="3" type="ORF">OVA965_LOCUS31888</name>
    <name evidence="6" type="ORF">SRO942_LOCUS33374</name>
    <name evidence="5" type="ORF">TMI583_LOCUS32732</name>
</gene>
<accession>A0A815KBM3</accession>
<evidence type="ECO:0000313" key="4">
    <source>
        <dbReference type="EMBL" id="CAF1388933.1"/>
    </source>
</evidence>
<keyword evidence="7" id="KW-1185">Reference proteome</keyword>
<feature type="compositionally biased region" description="Polar residues" evidence="1">
    <location>
        <begin position="51"/>
        <end position="62"/>
    </location>
</feature>
<dbReference type="AlphaFoldDB" id="A0A815KBM3"/>
<dbReference type="EMBL" id="CAJNOK010024387">
    <property type="protein sequence ID" value="CAF1375929.1"/>
    <property type="molecule type" value="Genomic_DNA"/>
</dbReference>
<comment type="caution">
    <text evidence="4">The sequence shown here is derived from an EMBL/GenBank/DDBJ whole genome shotgun (WGS) entry which is preliminary data.</text>
</comment>
<dbReference type="Gene3D" id="3.40.1440.10">
    <property type="entry name" value="GIY-YIG endonuclease"/>
    <property type="match status" value="1"/>
</dbReference>
<dbReference type="EMBL" id="CAJNOQ010016869">
    <property type="protein sequence ID" value="CAF1388933.1"/>
    <property type="molecule type" value="Genomic_DNA"/>
</dbReference>
<evidence type="ECO:0000256" key="1">
    <source>
        <dbReference type="SAM" id="MobiDB-lite"/>
    </source>
</evidence>
<dbReference type="Proteomes" id="UP000682733">
    <property type="component" value="Unassembled WGS sequence"/>
</dbReference>
<feature type="domain" description="GIY-YIG" evidence="2">
    <location>
        <begin position="68"/>
        <end position="153"/>
    </location>
</feature>
<dbReference type="PROSITE" id="PS50164">
    <property type="entry name" value="GIY_YIG"/>
    <property type="match status" value="1"/>
</dbReference>
<dbReference type="Proteomes" id="UP000681722">
    <property type="component" value="Unassembled WGS sequence"/>
</dbReference>
<dbReference type="Proteomes" id="UP000663829">
    <property type="component" value="Unassembled WGS sequence"/>
</dbReference>
<evidence type="ECO:0000259" key="2">
    <source>
        <dbReference type="PROSITE" id="PS50164"/>
    </source>
</evidence>
<dbReference type="SUPFAM" id="SSF82771">
    <property type="entry name" value="GIY-YIG endonuclease"/>
    <property type="match status" value="1"/>
</dbReference>
<reference evidence="4" key="1">
    <citation type="submission" date="2021-02" db="EMBL/GenBank/DDBJ databases">
        <authorList>
            <person name="Nowell W R."/>
        </authorList>
    </citation>
    <scope>NUCLEOTIDE SEQUENCE</scope>
</reference>
<dbReference type="EMBL" id="CAJOBA010046064">
    <property type="protein sequence ID" value="CAF4184715.1"/>
    <property type="molecule type" value="Genomic_DNA"/>
</dbReference>
<proteinExistence type="predicted"/>
<dbReference type="Proteomes" id="UP000677228">
    <property type="component" value="Unassembled WGS sequence"/>
</dbReference>
<organism evidence="4 7">
    <name type="scientific">Didymodactylos carnosus</name>
    <dbReference type="NCBI Taxonomy" id="1234261"/>
    <lineage>
        <taxon>Eukaryota</taxon>
        <taxon>Metazoa</taxon>
        <taxon>Spiralia</taxon>
        <taxon>Gnathifera</taxon>
        <taxon>Rotifera</taxon>
        <taxon>Eurotatoria</taxon>
        <taxon>Bdelloidea</taxon>
        <taxon>Philodinida</taxon>
        <taxon>Philodinidae</taxon>
        <taxon>Didymodactylos</taxon>
    </lineage>
</organism>
<sequence length="160" mass="17873">MAKTCADVDWPTTKDGSKNDDRFTIPQVTNEDGTRDMRYNLFEKPNFCKSEQLTTSGSNEYEATSAPHAPGVYQISTTDGPGRPTTKYTGMSGDLSTRIDQHGRGESNISEQMNEASGQGMNTRVQYSETDSRAEARGQEMFLLDQHNFDWNDRNNGGRD</sequence>
<evidence type="ECO:0000313" key="3">
    <source>
        <dbReference type="EMBL" id="CAF1375929.1"/>
    </source>
</evidence>
<evidence type="ECO:0000313" key="7">
    <source>
        <dbReference type="Proteomes" id="UP000663829"/>
    </source>
</evidence>
<dbReference type="SMART" id="SM00465">
    <property type="entry name" value="GIYc"/>
    <property type="match status" value="1"/>
</dbReference>